<dbReference type="EMBL" id="OW152832">
    <property type="protein sequence ID" value="CAH2051657.1"/>
    <property type="molecule type" value="Genomic_DNA"/>
</dbReference>
<feature type="region of interest" description="Disordered" evidence="1">
    <location>
        <begin position="72"/>
        <end position="103"/>
    </location>
</feature>
<evidence type="ECO:0000313" key="3">
    <source>
        <dbReference type="Proteomes" id="UP000837857"/>
    </source>
</evidence>
<reference evidence="2" key="1">
    <citation type="submission" date="2022-03" db="EMBL/GenBank/DDBJ databases">
        <authorList>
            <person name="Martin H S."/>
        </authorList>
    </citation>
    <scope>NUCLEOTIDE SEQUENCE</scope>
</reference>
<feature type="non-terminal residue" evidence="2">
    <location>
        <position position="132"/>
    </location>
</feature>
<accession>A0ABN8IHC8</accession>
<organism evidence="2 3">
    <name type="scientific">Iphiclides podalirius</name>
    <name type="common">scarce swallowtail</name>
    <dbReference type="NCBI Taxonomy" id="110791"/>
    <lineage>
        <taxon>Eukaryota</taxon>
        <taxon>Metazoa</taxon>
        <taxon>Ecdysozoa</taxon>
        <taxon>Arthropoda</taxon>
        <taxon>Hexapoda</taxon>
        <taxon>Insecta</taxon>
        <taxon>Pterygota</taxon>
        <taxon>Neoptera</taxon>
        <taxon>Endopterygota</taxon>
        <taxon>Lepidoptera</taxon>
        <taxon>Glossata</taxon>
        <taxon>Ditrysia</taxon>
        <taxon>Papilionoidea</taxon>
        <taxon>Papilionidae</taxon>
        <taxon>Papilioninae</taxon>
        <taxon>Iphiclides</taxon>
    </lineage>
</organism>
<keyword evidence="3" id="KW-1185">Reference proteome</keyword>
<evidence type="ECO:0000256" key="1">
    <source>
        <dbReference type="SAM" id="MobiDB-lite"/>
    </source>
</evidence>
<sequence>MLKIPDNPTGALKHSKTRPHIDVGDASGERVFGAVDNQRQQSVAPLCGAKPLPWRRQTSDVRVTNRPARLSHWGRAGEPLTPTCGATRLANDSRHGTTGRRHSGPLAMEIKEADRLSAGATMHGCICMGAGA</sequence>
<protein>
    <submittedName>
        <fullName evidence="2">Uncharacterized protein</fullName>
    </submittedName>
</protein>
<proteinExistence type="predicted"/>
<dbReference type="Proteomes" id="UP000837857">
    <property type="component" value="Chromosome 20"/>
</dbReference>
<gene>
    <name evidence="2" type="ORF">IPOD504_LOCUS7877</name>
</gene>
<feature type="region of interest" description="Disordered" evidence="1">
    <location>
        <begin position="1"/>
        <end position="24"/>
    </location>
</feature>
<evidence type="ECO:0000313" key="2">
    <source>
        <dbReference type="EMBL" id="CAH2051657.1"/>
    </source>
</evidence>
<name>A0ABN8IHC8_9NEOP</name>